<dbReference type="OrthoDB" id="10401491at2759"/>
<dbReference type="HOGENOM" id="CLU_002435_4_0_1"/>
<dbReference type="Proteomes" id="UP000022910">
    <property type="component" value="Unassembled WGS sequence"/>
</dbReference>
<sequence>MSHWLPVSTSADERSYDPCPGCALNIPALSMKSAIRQRCNSEKCFFNVTLSDTVGYPTRNAKVFAAYLPITLSTSWSYASSLALVHFSNASPALSPLFKDSIDRIEDTILPLSVQSLYTDGSFHPANDSSPSSMTSAWIALDDDGLVLESSSMHLPSYFPSALRSEISASVNFTMDTVC</sequence>
<protein>
    <submittedName>
        <fullName evidence="1">Uncharacterized protein</fullName>
    </submittedName>
</protein>
<comment type="caution">
    <text evidence="1">The sequence shown here is derived from an EMBL/GenBank/DDBJ whole genome shotgun (WGS) entry which is preliminary data.</text>
</comment>
<gene>
    <name evidence="1" type="ORF">RirG_132300</name>
</gene>
<accession>A0A015J7K3</accession>
<evidence type="ECO:0000313" key="1">
    <source>
        <dbReference type="EMBL" id="EXX65537.1"/>
    </source>
</evidence>
<name>A0A015J7K3_RHIIW</name>
<dbReference type="AlphaFoldDB" id="A0A015J7K3"/>
<evidence type="ECO:0000313" key="2">
    <source>
        <dbReference type="Proteomes" id="UP000022910"/>
    </source>
</evidence>
<proteinExistence type="predicted"/>
<organism evidence="1 2">
    <name type="scientific">Rhizophagus irregularis (strain DAOM 197198w)</name>
    <name type="common">Glomus intraradices</name>
    <dbReference type="NCBI Taxonomy" id="1432141"/>
    <lineage>
        <taxon>Eukaryota</taxon>
        <taxon>Fungi</taxon>
        <taxon>Fungi incertae sedis</taxon>
        <taxon>Mucoromycota</taxon>
        <taxon>Glomeromycotina</taxon>
        <taxon>Glomeromycetes</taxon>
        <taxon>Glomerales</taxon>
        <taxon>Glomeraceae</taxon>
        <taxon>Rhizophagus</taxon>
    </lineage>
</organism>
<reference evidence="1 2" key="1">
    <citation type="submission" date="2014-02" db="EMBL/GenBank/DDBJ databases">
        <title>Single nucleus genome sequencing reveals high similarity among nuclei of an endomycorrhizal fungus.</title>
        <authorList>
            <person name="Lin K."/>
            <person name="Geurts R."/>
            <person name="Zhang Z."/>
            <person name="Limpens E."/>
            <person name="Saunders D.G."/>
            <person name="Mu D."/>
            <person name="Pang E."/>
            <person name="Cao H."/>
            <person name="Cha H."/>
            <person name="Lin T."/>
            <person name="Zhou Q."/>
            <person name="Shang Y."/>
            <person name="Li Y."/>
            <person name="Ivanov S."/>
            <person name="Sharma T."/>
            <person name="Velzen R.V."/>
            <person name="Ruijter N.D."/>
            <person name="Aanen D.K."/>
            <person name="Win J."/>
            <person name="Kamoun S."/>
            <person name="Bisseling T."/>
            <person name="Huang S."/>
        </authorList>
    </citation>
    <scope>NUCLEOTIDE SEQUENCE [LARGE SCALE GENOMIC DNA]</scope>
    <source>
        <strain evidence="2">DAOM197198w</strain>
    </source>
</reference>
<dbReference type="EMBL" id="JEMT01021519">
    <property type="protein sequence ID" value="EXX65537.1"/>
    <property type="molecule type" value="Genomic_DNA"/>
</dbReference>
<keyword evidence="2" id="KW-1185">Reference proteome</keyword>